<gene>
    <name evidence="6" type="ORF">OCTVUL_1B028384</name>
</gene>
<keyword evidence="2" id="KW-0521">NADP</keyword>
<proteinExistence type="inferred from homology"/>
<evidence type="ECO:0000256" key="3">
    <source>
        <dbReference type="ARBA" id="ARBA00023002"/>
    </source>
</evidence>
<dbReference type="EMBL" id="OX597826">
    <property type="protein sequence ID" value="CAI9731588.1"/>
    <property type="molecule type" value="Genomic_DNA"/>
</dbReference>
<dbReference type="InterPro" id="IPR036291">
    <property type="entry name" value="NAD(P)-bd_dom_sf"/>
</dbReference>
<keyword evidence="5" id="KW-0812">Transmembrane</keyword>
<dbReference type="InterPro" id="IPR051019">
    <property type="entry name" value="VLCFA-Steroid_DH"/>
</dbReference>
<evidence type="ECO:0000313" key="7">
    <source>
        <dbReference type="Proteomes" id="UP001162480"/>
    </source>
</evidence>
<dbReference type="Gene3D" id="3.40.50.720">
    <property type="entry name" value="NAD(P)-binding Rossmann-like Domain"/>
    <property type="match status" value="1"/>
</dbReference>
<dbReference type="InterPro" id="IPR002347">
    <property type="entry name" value="SDR_fam"/>
</dbReference>
<evidence type="ECO:0000313" key="6">
    <source>
        <dbReference type="EMBL" id="CAI9731588.1"/>
    </source>
</evidence>
<dbReference type="PRINTS" id="PR00081">
    <property type="entry name" value="GDHRDH"/>
</dbReference>
<dbReference type="Proteomes" id="UP001162480">
    <property type="component" value="Chromosome 13"/>
</dbReference>
<dbReference type="Pfam" id="PF00106">
    <property type="entry name" value="adh_short"/>
    <property type="match status" value="1"/>
</dbReference>
<keyword evidence="3" id="KW-0560">Oxidoreductase</keyword>
<protein>
    <recommendedName>
        <fullName evidence="8">Very-long-chain 3-oxoacyl-CoA reductase</fullName>
    </recommendedName>
</protein>
<dbReference type="SUPFAM" id="SSF51735">
    <property type="entry name" value="NAD(P)-binding Rossmann-fold domains"/>
    <property type="match status" value="1"/>
</dbReference>
<keyword evidence="5" id="KW-1133">Transmembrane helix</keyword>
<dbReference type="PANTHER" id="PTHR43899:SF13">
    <property type="entry name" value="RH59310P"/>
    <property type="match status" value="1"/>
</dbReference>
<evidence type="ECO:0000256" key="4">
    <source>
        <dbReference type="RuleBase" id="RU000363"/>
    </source>
</evidence>
<evidence type="ECO:0000256" key="5">
    <source>
        <dbReference type="SAM" id="Phobius"/>
    </source>
</evidence>
<evidence type="ECO:0000256" key="2">
    <source>
        <dbReference type="ARBA" id="ARBA00022857"/>
    </source>
</evidence>
<dbReference type="PRINTS" id="PR00080">
    <property type="entry name" value="SDRFAMILY"/>
</dbReference>
<dbReference type="PANTHER" id="PTHR43899">
    <property type="entry name" value="RH59310P"/>
    <property type="match status" value="1"/>
</dbReference>
<evidence type="ECO:0000256" key="1">
    <source>
        <dbReference type="ARBA" id="ARBA00006484"/>
    </source>
</evidence>
<dbReference type="GO" id="GO:0016491">
    <property type="term" value="F:oxidoreductase activity"/>
    <property type="evidence" value="ECO:0007669"/>
    <property type="project" value="UniProtKB-KW"/>
</dbReference>
<name>A0AA36FEE4_OCTVU</name>
<keyword evidence="7" id="KW-1185">Reference proteome</keyword>
<dbReference type="CDD" id="cd05356">
    <property type="entry name" value="17beta-HSD1_like_SDR_c"/>
    <property type="match status" value="1"/>
</dbReference>
<evidence type="ECO:0008006" key="8">
    <source>
        <dbReference type="Google" id="ProtNLM"/>
    </source>
</evidence>
<feature type="transmembrane region" description="Helical" evidence="5">
    <location>
        <begin position="25"/>
        <end position="48"/>
    </location>
</feature>
<dbReference type="GO" id="GO:0005783">
    <property type="term" value="C:endoplasmic reticulum"/>
    <property type="evidence" value="ECO:0007669"/>
    <property type="project" value="TreeGrafter"/>
</dbReference>
<reference evidence="6" key="1">
    <citation type="submission" date="2023-08" db="EMBL/GenBank/DDBJ databases">
        <authorList>
            <person name="Alioto T."/>
            <person name="Alioto T."/>
            <person name="Gomez Garrido J."/>
        </authorList>
    </citation>
    <scope>NUCLEOTIDE SEQUENCE</scope>
</reference>
<accession>A0AA36FEE4</accession>
<keyword evidence="5" id="KW-0472">Membrane</keyword>
<sequence length="337" mass="37653">MHEEFTSTVRGFLGVTNEYFSCFGFIIYSVVVCRVMTSFLMAVTQPLFSKHAGWLRRLRSMGDWAVVTGSTDGIGKAYAEELASMGLNIVLISRTPEKLAAVAKEIETTYKVETKTITMDFSDRKLNYGEIKSVLKDMKISTLVNNVGISYQYPEYLLDIPDREKALLDLIWINIISMTMMTSIVLPNMVEKGGGVIINVGSASGDMTCPLLTAYSACKAYVKYFSEGLNSEYSDKGVVTQCVMPFYVSTKMSKIRKSSLMVPGPKTYVKSALNSLGMSSSTYGYFAHNLFGWILKKLPSSLVTWQVKNKHLGIRARLYAKKKSKSRIASVYCQHRN</sequence>
<organism evidence="6 7">
    <name type="scientific">Octopus vulgaris</name>
    <name type="common">Common octopus</name>
    <dbReference type="NCBI Taxonomy" id="6645"/>
    <lineage>
        <taxon>Eukaryota</taxon>
        <taxon>Metazoa</taxon>
        <taxon>Spiralia</taxon>
        <taxon>Lophotrochozoa</taxon>
        <taxon>Mollusca</taxon>
        <taxon>Cephalopoda</taxon>
        <taxon>Coleoidea</taxon>
        <taxon>Octopodiformes</taxon>
        <taxon>Octopoda</taxon>
        <taxon>Incirrata</taxon>
        <taxon>Octopodidae</taxon>
        <taxon>Octopus</taxon>
    </lineage>
</organism>
<dbReference type="FunFam" id="3.40.50.720:FF:000137">
    <property type="entry name" value="Hydroxysteroid (17-beta) dehydrogenase 3"/>
    <property type="match status" value="1"/>
</dbReference>
<dbReference type="AlphaFoldDB" id="A0AA36FEE4"/>
<dbReference type="PIRSF" id="PIRSF000126">
    <property type="entry name" value="11-beta-HSD1"/>
    <property type="match status" value="1"/>
</dbReference>
<comment type="similarity">
    <text evidence="1 4">Belongs to the short-chain dehydrogenases/reductases (SDR) family.</text>
</comment>